<dbReference type="AlphaFoldDB" id="W4QP89"/>
<dbReference type="Pfam" id="PF07997">
    <property type="entry name" value="DUF1694"/>
    <property type="match status" value="1"/>
</dbReference>
<dbReference type="eggNOG" id="COG5506">
    <property type="taxonomic scope" value="Bacteria"/>
</dbReference>
<proteinExistence type="predicted"/>
<dbReference type="RefSeq" id="WP_035661597.1">
    <property type="nucleotide sequence ID" value="NZ_BAUV01000002.1"/>
</dbReference>
<comment type="caution">
    <text evidence="1">The sequence shown here is derived from an EMBL/GenBank/DDBJ whole genome shotgun (WGS) entry which is preliminary data.</text>
</comment>
<reference evidence="1 2" key="1">
    <citation type="journal article" date="2014" name="Genome Announc.">
        <title>Draft Genome Sequences of Three Alkaliphilic Bacillus Strains, Bacillus wakoensis JCM 9140T, Bacillus akibai JCM 9157T, and Bacillus hemicellulosilyticus JCM 9152T.</title>
        <authorList>
            <person name="Yuki M."/>
            <person name="Oshima K."/>
            <person name="Suda W."/>
            <person name="Oshida Y."/>
            <person name="Kitamura K."/>
            <person name="Iida T."/>
            <person name="Hattori M."/>
            <person name="Ohkuma M."/>
        </authorList>
    </citation>
    <scope>NUCLEOTIDE SEQUENCE [LARGE SCALE GENOMIC DNA]</scope>
    <source>
        <strain evidence="1 2">JCM 9157</strain>
    </source>
</reference>
<dbReference type="PIRSF" id="PIRSF034303">
    <property type="entry name" value="DUF1694"/>
    <property type="match status" value="1"/>
</dbReference>
<keyword evidence="2" id="KW-1185">Reference proteome</keyword>
<evidence type="ECO:0008006" key="3">
    <source>
        <dbReference type="Google" id="ProtNLM"/>
    </source>
</evidence>
<dbReference type="SUPFAM" id="SSF160515">
    <property type="entry name" value="YueI-like"/>
    <property type="match status" value="1"/>
</dbReference>
<dbReference type="STRING" id="1236973.JCM9157_466"/>
<dbReference type="Proteomes" id="UP000018896">
    <property type="component" value="Unassembled WGS sequence"/>
</dbReference>
<protein>
    <recommendedName>
        <fullName evidence="3">DUF1694 domain-containing protein</fullName>
    </recommendedName>
</protein>
<sequence length="132" mass="15396">MSEEIQNIIDRALYGNPEIKPEEKNLFLTTFLERIHIALTKKQVILKGMYPEVIEVMKKKRNLHLYLNGDLSYTNYSNYLQEANKQGIRFTIVNPTKPTPFGLVLADEKDAVDVKDAFIKDDLYLRDMDERS</sequence>
<evidence type="ECO:0000313" key="1">
    <source>
        <dbReference type="EMBL" id="GAE33463.1"/>
    </source>
</evidence>
<dbReference type="InterPro" id="IPR029064">
    <property type="entry name" value="Ribosomal_eL30-like_sf"/>
</dbReference>
<name>W4QP89_HALA3</name>
<dbReference type="InterPro" id="IPR012543">
    <property type="entry name" value="DUF1694"/>
</dbReference>
<dbReference type="OrthoDB" id="95278at2"/>
<dbReference type="Gene3D" id="3.30.1330.30">
    <property type="match status" value="1"/>
</dbReference>
<gene>
    <name evidence="1" type="ORF">JCM9157_466</name>
</gene>
<accession>W4QP89</accession>
<organism evidence="1 2">
    <name type="scientific">Halalkalibacter akibai (strain ATCC 43226 / DSM 21942 / CIP 109018 / JCM 9157 / 1139)</name>
    <name type="common">Bacillus akibai</name>
    <dbReference type="NCBI Taxonomy" id="1236973"/>
    <lineage>
        <taxon>Bacteria</taxon>
        <taxon>Bacillati</taxon>
        <taxon>Bacillota</taxon>
        <taxon>Bacilli</taxon>
        <taxon>Bacillales</taxon>
        <taxon>Bacillaceae</taxon>
        <taxon>Halalkalibacter</taxon>
    </lineage>
</organism>
<dbReference type="EMBL" id="BAUV01000002">
    <property type="protein sequence ID" value="GAE33463.1"/>
    <property type="molecule type" value="Genomic_DNA"/>
</dbReference>
<evidence type="ECO:0000313" key="2">
    <source>
        <dbReference type="Proteomes" id="UP000018896"/>
    </source>
</evidence>